<dbReference type="RefSeq" id="WP_121898402.1">
    <property type="nucleotide sequence ID" value="NZ_RCNT01000006.1"/>
</dbReference>
<accession>A0A3L9Y311</accession>
<dbReference type="OrthoDB" id="7871639at2"/>
<evidence type="ECO:0000313" key="2">
    <source>
        <dbReference type="EMBL" id="RMA41688.1"/>
    </source>
</evidence>
<dbReference type="EMBL" id="RCNT01000006">
    <property type="protein sequence ID" value="RMA41688.1"/>
    <property type="molecule type" value="Genomic_DNA"/>
</dbReference>
<evidence type="ECO:0000313" key="3">
    <source>
        <dbReference type="Proteomes" id="UP000281343"/>
    </source>
</evidence>
<dbReference type="Proteomes" id="UP000281343">
    <property type="component" value="Unassembled WGS sequence"/>
</dbReference>
<comment type="caution">
    <text evidence="2">The sequence shown here is derived from an EMBL/GenBank/DDBJ whole genome shotgun (WGS) entry which is preliminary data.</text>
</comment>
<evidence type="ECO:0000256" key="1">
    <source>
        <dbReference type="SAM" id="MobiDB-lite"/>
    </source>
</evidence>
<gene>
    <name evidence="2" type="ORF">D9R08_12515</name>
</gene>
<name>A0A3L9Y311_9RHOB</name>
<organism evidence="2 3">
    <name type="scientific">Rhodophyticola porphyridii</name>
    <dbReference type="NCBI Taxonomy" id="1852017"/>
    <lineage>
        <taxon>Bacteria</taxon>
        <taxon>Pseudomonadati</taxon>
        <taxon>Pseudomonadota</taxon>
        <taxon>Alphaproteobacteria</taxon>
        <taxon>Rhodobacterales</taxon>
        <taxon>Roseobacteraceae</taxon>
        <taxon>Rhodophyticola</taxon>
    </lineage>
</organism>
<feature type="region of interest" description="Disordered" evidence="1">
    <location>
        <begin position="28"/>
        <end position="82"/>
    </location>
</feature>
<evidence type="ECO:0008006" key="4">
    <source>
        <dbReference type="Google" id="ProtNLM"/>
    </source>
</evidence>
<sequence>MTKWIAPVLVMFALTGCTQGLDLFRGGDAGPSAARSPDGETLRPMVRPSAEEDLPPDDGPQPVRDAGGETIASLGDPSEPGLWLRTPLVSTERQGRITTESGASVAVRLIPIAGATGAGSRISLEAMQALGVSLTDLVPLTVSLG</sequence>
<dbReference type="AlphaFoldDB" id="A0A3L9Y311"/>
<keyword evidence="3" id="KW-1185">Reference proteome</keyword>
<protein>
    <recommendedName>
        <fullName evidence="4">D-galactarate dehydratase</fullName>
    </recommendedName>
</protein>
<reference evidence="2 3" key="1">
    <citation type="submission" date="2018-10" db="EMBL/GenBank/DDBJ databases">
        <authorList>
            <person name="Jung H.S."/>
            <person name="Jeon C.O."/>
        </authorList>
    </citation>
    <scope>NUCLEOTIDE SEQUENCE [LARGE SCALE GENOMIC DNA]</scope>
    <source>
        <strain evidence="2 3">MA-7-27</strain>
    </source>
</reference>
<dbReference type="PROSITE" id="PS51257">
    <property type="entry name" value="PROKAR_LIPOPROTEIN"/>
    <property type="match status" value="1"/>
</dbReference>
<proteinExistence type="predicted"/>